<keyword evidence="6 8" id="KW-0472">Membrane</keyword>
<proteinExistence type="inferred from homology"/>
<dbReference type="Proteomes" id="UP001642540">
    <property type="component" value="Unassembled WGS sequence"/>
</dbReference>
<feature type="transmembrane region" description="Helical" evidence="8">
    <location>
        <begin position="95"/>
        <end position="115"/>
    </location>
</feature>
<keyword evidence="4 8" id="KW-0812">Transmembrane</keyword>
<feature type="transmembrane region" description="Helical" evidence="8">
    <location>
        <begin position="368"/>
        <end position="387"/>
    </location>
</feature>
<keyword evidence="10" id="KW-1185">Reference proteome</keyword>
<sequence>MFRRISTKASKLRRRKVSSAGSDGSVAFRSLYPSARRRPALIVTTSYELEHFTFHVFILLKTFLNVCSFLALVPFRLGKNSQGIFMRTRNLLQQILSALLVTLVILYTLLDLRFFLEQNIKEKPEDLFRYATGFIIHIIPICWAMTFWMRADSFDEILYVCQCPALQKPLRIVSEDASISSKQPSWKLIWFLHITIFISFVRFLIRFYVYNGDGSVETYLNFISGNVLYNLYMKDDKFSGIETEERTNSTFLFSATYALAVIGILFDFMLLMFEQFCLTGAVMVYATCGNFHDQLENSKVSLNEKSSALQMNKIIREISSSYLDLVSKVEIINKMFGPSILLFFMYLYPLTVWSIFDRKEDGTFLEALITGYDVVILVAVTGVAAAANGRISKFKQWLFYMSMADLSPHQQSVQEKGSTHGSFTSEIEVDEPILSQDGKSDIRFLLTTMHREVSTEVVGLQGCNFFTITHSFVGTMIGIVITYAIVMLQFMMKPKEGKNCNLNDTRTVDNFTMVLGYAELMDTIAVCLKTYYWDSGNDSSSFMTQ</sequence>
<dbReference type="PANTHER" id="PTHR21421:SF29">
    <property type="entry name" value="GUSTATORY RECEPTOR 5A FOR TREHALOSE-RELATED"/>
    <property type="match status" value="1"/>
</dbReference>
<dbReference type="EMBL" id="CAXLJM020000161">
    <property type="protein sequence ID" value="CAL8144763.1"/>
    <property type="molecule type" value="Genomic_DNA"/>
</dbReference>
<comment type="caution">
    <text evidence="9">The sequence shown here is derived from an EMBL/GenBank/DDBJ whole genome shotgun (WGS) entry which is preliminary data.</text>
</comment>
<evidence type="ECO:0000256" key="2">
    <source>
        <dbReference type="ARBA" id="ARBA00005327"/>
    </source>
</evidence>
<protein>
    <recommendedName>
        <fullName evidence="11">Gustatory receptor</fullName>
    </recommendedName>
</protein>
<feature type="transmembrane region" description="Helical" evidence="8">
    <location>
        <begin position="472"/>
        <end position="492"/>
    </location>
</feature>
<evidence type="ECO:0000256" key="3">
    <source>
        <dbReference type="ARBA" id="ARBA00022475"/>
    </source>
</evidence>
<dbReference type="PANTHER" id="PTHR21421">
    <property type="entry name" value="GUSTATORY RECEPTOR"/>
    <property type="match status" value="1"/>
</dbReference>
<feature type="transmembrane region" description="Helical" evidence="8">
    <location>
        <begin position="127"/>
        <end position="148"/>
    </location>
</feature>
<evidence type="ECO:0000256" key="7">
    <source>
        <dbReference type="ARBA" id="ARBA00023170"/>
    </source>
</evidence>
<comment type="subcellular location">
    <subcellularLocation>
        <location evidence="1">Cell membrane</location>
        <topology evidence="1">Multi-pass membrane protein</topology>
    </subcellularLocation>
</comment>
<evidence type="ECO:0000256" key="6">
    <source>
        <dbReference type="ARBA" id="ARBA00023136"/>
    </source>
</evidence>
<accession>A0ABP1S698</accession>
<reference evidence="9 10" key="1">
    <citation type="submission" date="2024-08" db="EMBL/GenBank/DDBJ databases">
        <authorList>
            <person name="Cucini C."/>
            <person name="Frati F."/>
        </authorList>
    </citation>
    <scope>NUCLEOTIDE SEQUENCE [LARGE SCALE GENOMIC DNA]</scope>
</reference>
<evidence type="ECO:0000256" key="5">
    <source>
        <dbReference type="ARBA" id="ARBA00022989"/>
    </source>
</evidence>
<comment type="similarity">
    <text evidence="2">Belongs to the insect chemoreceptor superfamily. Gustatory receptor (GR) family. Gr5a subfamily.</text>
</comment>
<gene>
    <name evidence="9" type="ORF">ODALV1_LOCUS30290</name>
</gene>
<feature type="transmembrane region" description="Helical" evidence="8">
    <location>
        <begin position="251"/>
        <end position="273"/>
    </location>
</feature>
<keyword evidence="5 8" id="KW-1133">Transmembrane helix</keyword>
<keyword evidence="7" id="KW-0675">Receptor</keyword>
<evidence type="ECO:0000256" key="1">
    <source>
        <dbReference type="ARBA" id="ARBA00004651"/>
    </source>
</evidence>
<evidence type="ECO:0000313" key="9">
    <source>
        <dbReference type="EMBL" id="CAL8144763.1"/>
    </source>
</evidence>
<dbReference type="InterPro" id="IPR009318">
    <property type="entry name" value="Gustatory_rcpt"/>
</dbReference>
<name>A0ABP1S698_9HEXA</name>
<feature type="transmembrane region" description="Helical" evidence="8">
    <location>
        <begin position="335"/>
        <end position="356"/>
    </location>
</feature>
<feature type="transmembrane region" description="Helical" evidence="8">
    <location>
        <begin position="188"/>
        <end position="209"/>
    </location>
</feature>
<organism evidence="9 10">
    <name type="scientific">Orchesella dallaii</name>
    <dbReference type="NCBI Taxonomy" id="48710"/>
    <lineage>
        <taxon>Eukaryota</taxon>
        <taxon>Metazoa</taxon>
        <taxon>Ecdysozoa</taxon>
        <taxon>Arthropoda</taxon>
        <taxon>Hexapoda</taxon>
        <taxon>Collembola</taxon>
        <taxon>Entomobryomorpha</taxon>
        <taxon>Entomobryoidea</taxon>
        <taxon>Orchesellidae</taxon>
        <taxon>Orchesellinae</taxon>
        <taxon>Orchesella</taxon>
    </lineage>
</organism>
<evidence type="ECO:0000256" key="4">
    <source>
        <dbReference type="ARBA" id="ARBA00022692"/>
    </source>
</evidence>
<keyword evidence="3" id="KW-1003">Cell membrane</keyword>
<evidence type="ECO:0000313" key="10">
    <source>
        <dbReference type="Proteomes" id="UP001642540"/>
    </source>
</evidence>
<evidence type="ECO:0008006" key="11">
    <source>
        <dbReference type="Google" id="ProtNLM"/>
    </source>
</evidence>
<dbReference type="Pfam" id="PF06151">
    <property type="entry name" value="Trehalose_recp"/>
    <property type="match status" value="1"/>
</dbReference>
<feature type="transmembrane region" description="Helical" evidence="8">
    <location>
        <begin position="52"/>
        <end position="75"/>
    </location>
</feature>
<evidence type="ECO:0000256" key="8">
    <source>
        <dbReference type="SAM" id="Phobius"/>
    </source>
</evidence>